<organism evidence="5 6">
    <name type="scientific">Ceraceosorus bombacis</name>
    <dbReference type="NCBI Taxonomy" id="401625"/>
    <lineage>
        <taxon>Eukaryota</taxon>
        <taxon>Fungi</taxon>
        <taxon>Dikarya</taxon>
        <taxon>Basidiomycota</taxon>
        <taxon>Ustilaginomycotina</taxon>
        <taxon>Exobasidiomycetes</taxon>
        <taxon>Ceraceosorales</taxon>
        <taxon>Ceraceosoraceae</taxon>
        <taxon>Ceraceosorus</taxon>
    </lineage>
</organism>
<sequence length="499" mass="56421">MAFPAISSHPIDLSPLSISPPKAFQPNFTSEAIQELHSRIASARLPEQDFFWKDEDRRSWRLRPSLERVKEILKGWNEFDVKQLESEINNWRLRPSLERVKEILKGWKEFDVKQLESEINKYPHFTTSIGWCEQLHFIHVRSERNDAIPLMLIHGWPGSFLEFIHLIPSLTSPSSSTDPAFHLIIPSLPGFAYSSAPPSSMSGTGDYLGYSRLLDSLMRGLGYDRYAAQGGDWGSAHVRALGSRFHKQDGTGCRAVHFNFMPVSPSPGINLAQQLPDWILTRVVPWLYDQEHCRMIAKANFFEANLVYYKVQCERFAQLSYGLLDSPSGLASWIGAFFGISLLETYPFLSKLCPPIHPESVESAPSGGKTDDALLKTLCLYWFTKTSGTAMIPYAANPYLPDIHRDSKNYLEAPTGYSDYPWEIVNTPFVWAKKNANIIWHARALRGGHFAAIEEPGIFVQHLKRAFAPGGGGKELPEDTIVKGLWDDERKKGWPAAQE</sequence>
<dbReference type="InterPro" id="IPR029058">
    <property type="entry name" value="AB_hydrolase_fold"/>
</dbReference>
<dbReference type="STRING" id="401625.A0A0P1BDD4"/>
<dbReference type="GO" id="GO:0097176">
    <property type="term" value="P:epoxide metabolic process"/>
    <property type="evidence" value="ECO:0007669"/>
    <property type="project" value="TreeGrafter"/>
</dbReference>
<keyword evidence="5" id="KW-0012">Acyltransferase</keyword>
<dbReference type="InterPro" id="IPR000639">
    <property type="entry name" value="Epox_hydrolase-like"/>
</dbReference>
<dbReference type="AlphaFoldDB" id="A0A0P1BDD4"/>
<dbReference type="PIRSF" id="PIRSF001112">
    <property type="entry name" value="Epoxide_hydrolase"/>
    <property type="match status" value="1"/>
</dbReference>
<feature type="active site" description="Proton donor" evidence="3">
    <location>
        <position position="394"/>
    </location>
</feature>
<evidence type="ECO:0000259" key="4">
    <source>
        <dbReference type="Pfam" id="PF06441"/>
    </source>
</evidence>
<dbReference type="EMBL" id="CCYA01000232">
    <property type="protein sequence ID" value="CEH13829.1"/>
    <property type="molecule type" value="Genomic_DNA"/>
</dbReference>
<dbReference type="PRINTS" id="PR00412">
    <property type="entry name" value="EPOXHYDRLASE"/>
</dbReference>
<evidence type="ECO:0000313" key="5">
    <source>
        <dbReference type="EMBL" id="CEH13829.1"/>
    </source>
</evidence>
<evidence type="ECO:0000256" key="2">
    <source>
        <dbReference type="ARBA" id="ARBA00022801"/>
    </source>
</evidence>
<dbReference type="PANTHER" id="PTHR21661:SF79">
    <property type="entry name" value="EPOXIDE HYDROLASE"/>
    <property type="match status" value="1"/>
</dbReference>
<accession>A0A0P1BDD4</accession>
<dbReference type="GO" id="GO:0016746">
    <property type="term" value="F:acyltransferase activity"/>
    <property type="evidence" value="ECO:0007669"/>
    <property type="project" value="UniProtKB-KW"/>
</dbReference>
<dbReference type="InterPro" id="IPR016292">
    <property type="entry name" value="Epoxide_hydrolase"/>
</dbReference>
<name>A0A0P1BDD4_9BASI</name>
<comment type="similarity">
    <text evidence="1">Belongs to the peptidase S33 family.</text>
</comment>
<dbReference type="PANTHER" id="PTHR21661">
    <property type="entry name" value="EPOXIDE HYDROLASE 1-RELATED"/>
    <property type="match status" value="1"/>
</dbReference>
<keyword evidence="2 5" id="KW-0378">Hydrolase</keyword>
<feature type="active site" description="Proton acceptor" evidence="3">
    <location>
        <position position="449"/>
    </location>
</feature>
<dbReference type="OrthoDB" id="7130006at2759"/>
<keyword evidence="5" id="KW-0808">Transferase</keyword>
<feature type="domain" description="Epoxide hydrolase N-terminal" evidence="4">
    <location>
        <begin position="96"/>
        <end position="163"/>
    </location>
</feature>
<proteinExistence type="inferred from homology"/>
<protein>
    <submittedName>
        <fullName evidence="5">Predicted hydrolases or acyltransferases (Alpha/beta hydrolase superfamily)</fullName>
    </submittedName>
</protein>
<dbReference type="Pfam" id="PF06441">
    <property type="entry name" value="EHN"/>
    <property type="match status" value="1"/>
</dbReference>
<evidence type="ECO:0000313" key="6">
    <source>
        <dbReference type="Proteomes" id="UP000054845"/>
    </source>
</evidence>
<dbReference type="InterPro" id="IPR010497">
    <property type="entry name" value="Epoxide_hydro_N"/>
</dbReference>
<evidence type="ECO:0000256" key="3">
    <source>
        <dbReference type="PIRSR" id="PIRSR001112-1"/>
    </source>
</evidence>
<dbReference type="SUPFAM" id="SSF53474">
    <property type="entry name" value="alpha/beta-Hydrolases"/>
    <property type="match status" value="1"/>
</dbReference>
<reference evidence="6" key="1">
    <citation type="submission" date="2014-09" db="EMBL/GenBank/DDBJ databases">
        <authorList>
            <person name="Sharma Rahul"/>
            <person name="Thines Marco"/>
        </authorList>
    </citation>
    <scope>NUCLEOTIDE SEQUENCE [LARGE SCALE GENOMIC DNA]</scope>
</reference>
<keyword evidence="6" id="KW-1185">Reference proteome</keyword>
<dbReference type="GO" id="GO:0004301">
    <property type="term" value="F:epoxide hydrolase activity"/>
    <property type="evidence" value="ECO:0007669"/>
    <property type="project" value="TreeGrafter"/>
</dbReference>
<dbReference type="Gene3D" id="3.40.50.1820">
    <property type="entry name" value="alpha/beta hydrolase"/>
    <property type="match status" value="2"/>
</dbReference>
<dbReference type="Proteomes" id="UP000054845">
    <property type="component" value="Unassembled WGS sequence"/>
</dbReference>
<evidence type="ECO:0000256" key="1">
    <source>
        <dbReference type="ARBA" id="ARBA00010088"/>
    </source>
</evidence>
<feature type="active site" description="Nucleophile" evidence="3">
    <location>
        <position position="232"/>
    </location>
</feature>